<comment type="caution">
    <text evidence="1">The sequence shown here is derived from an EMBL/GenBank/DDBJ whole genome shotgun (WGS) entry which is preliminary data.</text>
</comment>
<name>A0A938WQ73_9BACT</name>
<accession>A0A938WQ73</accession>
<sequence>MATLLASCQPVSNDSPSSIGDALVSYNELFTIIKSKKALNVEELISLVQEWRKLKTAVSATLESDTTAHADARHISIGDSIKFQMSRLIDSRTWSYSDYLAVVRGLNDIEMDSVSQKLVASVHLFYHDAGTAAPLKGSAKEVIGKYNRLLDGSLAKGIRTKHDAIDFLRNEDVAFRSFLLHLSTLSTGNIPLDDITKKTGEVMHGIISLSADEYPVFGKSEVVILLAMRNNRRLLQNAEACLESLHRLHRVDNGQATAYLWMILQPWISLDGFAYALMDEEQMRTMEKLAEMTPKALDKLEESDLPLDADGLPALLIKTFILGYE</sequence>
<protein>
    <submittedName>
        <fullName evidence="1">Uncharacterized protein</fullName>
    </submittedName>
</protein>
<dbReference type="AlphaFoldDB" id="A0A938WQ73"/>
<reference evidence="1" key="2">
    <citation type="journal article" date="2021" name="Sci. Rep.">
        <title>The distribution of antibiotic resistance genes in chicken gut microbiota commensals.</title>
        <authorList>
            <person name="Juricova H."/>
            <person name="Matiasovicova J."/>
            <person name="Kubasova T."/>
            <person name="Cejkova D."/>
            <person name="Rychlik I."/>
        </authorList>
    </citation>
    <scope>NUCLEOTIDE SEQUENCE</scope>
    <source>
        <strain evidence="1">An824</strain>
    </source>
</reference>
<evidence type="ECO:0000313" key="1">
    <source>
        <dbReference type="EMBL" id="MBM6672380.1"/>
    </source>
</evidence>
<evidence type="ECO:0000313" key="2">
    <source>
        <dbReference type="Proteomes" id="UP000706891"/>
    </source>
</evidence>
<organism evidence="1 2">
    <name type="scientific">Marseilla massiliensis</name>
    <dbReference type="NCBI Taxonomy" id="1841864"/>
    <lineage>
        <taxon>Bacteria</taxon>
        <taxon>Pseudomonadati</taxon>
        <taxon>Bacteroidota</taxon>
        <taxon>Bacteroidia</taxon>
        <taxon>Bacteroidales</taxon>
        <taxon>Prevotellaceae</taxon>
        <taxon>Marseilla</taxon>
    </lineage>
</organism>
<keyword evidence="2" id="KW-1185">Reference proteome</keyword>
<dbReference type="EMBL" id="JACJJG010000001">
    <property type="protein sequence ID" value="MBM6672380.1"/>
    <property type="molecule type" value="Genomic_DNA"/>
</dbReference>
<dbReference type="Proteomes" id="UP000706891">
    <property type="component" value="Unassembled WGS sequence"/>
</dbReference>
<gene>
    <name evidence="1" type="ORF">H6A34_00535</name>
</gene>
<reference evidence="1" key="1">
    <citation type="submission" date="2020-08" db="EMBL/GenBank/DDBJ databases">
        <authorList>
            <person name="Cejkova D."/>
            <person name="Kubasova T."/>
            <person name="Jahodarova E."/>
            <person name="Rychlik I."/>
        </authorList>
    </citation>
    <scope>NUCLEOTIDE SEQUENCE</scope>
    <source>
        <strain evidence="1">An824</strain>
    </source>
</reference>
<proteinExistence type="predicted"/>